<gene>
    <name evidence="7" type="ORF">CARUB_v10012479mg</name>
</gene>
<evidence type="ECO:0000256" key="5">
    <source>
        <dbReference type="ARBA" id="ARBA00023242"/>
    </source>
</evidence>
<dbReference type="PANTHER" id="PTHR11945">
    <property type="entry name" value="MADS BOX PROTEIN"/>
    <property type="match status" value="1"/>
</dbReference>
<sequence>MSFKKTKGKQKIMIKKIDRYEDRLVTLSKRRNSIYTKLCEISVLCGANVAFLGYTSSGKPYTFGTSSSSSSLQQSILDAHYKEIVQEFCTSYNNMVELARADEMKTMKTVASVELFSKDTWWKEHLMEKKDQEENKQFLEKFEGLYEKLCDELDARS</sequence>
<proteinExistence type="predicted"/>
<dbReference type="SUPFAM" id="SSF55455">
    <property type="entry name" value="SRF-like"/>
    <property type="match status" value="1"/>
</dbReference>
<dbReference type="PANTHER" id="PTHR11945:SF725">
    <property type="entry name" value="AGAMOUS-LIKE 58-RELATED"/>
    <property type="match status" value="1"/>
</dbReference>
<dbReference type="PRINTS" id="PR00404">
    <property type="entry name" value="MADSDOMAIN"/>
</dbReference>
<organism evidence="7 8">
    <name type="scientific">Capsella rubella</name>
    <dbReference type="NCBI Taxonomy" id="81985"/>
    <lineage>
        <taxon>Eukaryota</taxon>
        <taxon>Viridiplantae</taxon>
        <taxon>Streptophyta</taxon>
        <taxon>Embryophyta</taxon>
        <taxon>Tracheophyta</taxon>
        <taxon>Spermatophyta</taxon>
        <taxon>Magnoliopsida</taxon>
        <taxon>eudicotyledons</taxon>
        <taxon>Gunneridae</taxon>
        <taxon>Pentapetalae</taxon>
        <taxon>rosids</taxon>
        <taxon>malvids</taxon>
        <taxon>Brassicales</taxon>
        <taxon>Brassicaceae</taxon>
        <taxon>Camelineae</taxon>
        <taxon>Capsella</taxon>
    </lineage>
</organism>
<keyword evidence="3" id="KW-0238">DNA-binding</keyword>
<dbReference type="GO" id="GO:0000981">
    <property type="term" value="F:DNA-binding transcription factor activity, RNA polymerase II-specific"/>
    <property type="evidence" value="ECO:0007669"/>
    <property type="project" value="TreeGrafter"/>
</dbReference>
<name>R0GTY1_9BRAS</name>
<dbReference type="PROSITE" id="PS50066">
    <property type="entry name" value="MADS_BOX_2"/>
    <property type="match status" value="1"/>
</dbReference>
<evidence type="ECO:0000259" key="6">
    <source>
        <dbReference type="PROSITE" id="PS50066"/>
    </source>
</evidence>
<dbReference type="InterPro" id="IPR002100">
    <property type="entry name" value="TF_MADSbox"/>
</dbReference>
<accession>R0GTY1</accession>
<dbReference type="Pfam" id="PF00319">
    <property type="entry name" value="SRF-TF"/>
    <property type="match status" value="1"/>
</dbReference>
<dbReference type="AlphaFoldDB" id="R0GTY1"/>
<feature type="domain" description="MADS-box" evidence="6">
    <location>
        <begin position="7"/>
        <end position="67"/>
    </location>
</feature>
<dbReference type="GO" id="GO:0000978">
    <property type="term" value="F:RNA polymerase II cis-regulatory region sequence-specific DNA binding"/>
    <property type="evidence" value="ECO:0007669"/>
    <property type="project" value="TreeGrafter"/>
</dbReference>
<dbReference type="Proteomes" id="UP000029121">
    <property type="component" value="Unassembled WGS sequence"/>
</dbReference>
<keyword evidence="4" id="KW-0804">Transcription</keyword>
<evidence type="ECO:0000256" key="4">
    <source>
        <dbReference type="ARBA" id="ARBA00023163"/>
    </source>
</evidence>
<dbReference type="GO" id="GO:0046983">
    <property type="term" value="F:protein dimerization activity"/>
    <property type="evidence" value="ECO:0007669"/>
    <property type="project" value="InterPro"/>
</dbReference>
<dbReference type="Gene3D" id="3.40.1810.10">
    <property type="entry name" value="Transcription factor, MADS-box"/>
    <property type="match status" value="1"/>
</dbReference>
<dbReference type="eggNOG" id="KOG0014">
    <property type="taxonomic scope" value="Eukaryota"/>
</dbReference>
<comment type="subcellular location">
    <subcellularLocation>
        <location evidence="1">Nucleus</location>
    </subcellularLocation>
</comment>
<reference evidence="8" key="1">
    <citation type="journal article" date="2013" name="Nat. Genet.">
        <title>The Capsella rubella genome and the genomic consequences of rapid mating system evolution.</title>
        <authorList>
            <person name="Slotte T."/>
            <person name="Hazzouri K.M."/>
            <person name="Agren J.A."/>
            <person name="Koenig D."/>
            <person name="Maumus F."/>
            <person name="Guo Y.L."/>
            <person name="Steige K."/>
            <person name="Platts A.E."/>
            <person name="Escobar J.S."/>
            <person name="Newman L.K."/>
            <person name="Wang W."/>
            <person name="Mandakova T."/>
            <person name="Vello E."/>
            <person name="Smith L.M."/>
            <person name="Henz S.R."/>
            <person name="Steffen J."/>
            <person name="Takuno S."/>
            <person name="Brandvain Y."/>
            <person name="Coop G."/>
            <person name="Andolfatto P."/>
            <person name="Hu T.T."/>
            <person name="Blanchette M."/>
            <person name="Clark R.M."/>
            <person name="Quesneville H."/>
            <person name="Nordborg M."/>
            <person name="Gaut B.S."/>
            <person name="Lysak M.A."/>
            <person name="Jenkins J."/>
            <person name="Grimwood J."/>
            <person name="Chapman J."/>
            <person name="Prochnik S."/>
            <person name="Shu S."/>
            <person name="Rokhsar D."/>
            <person name="Schmutz J."/>
            <person name="Weigel D."/>
            <person name="Wright S.I."/>
        </authorList>
    </citation>
    <scope>NUCLEOTIDE SEQUENCE [LARGE SCALE GENOMIC DNA]</scope>
    <source>
        <strain evidence="8">cv. Monte Gargano</strain>
    </source>
</reference>
<keyword evidence="2" id="KW-0805">Transcription regulation</keyword>
<evidence type="ECO:0000313" key="7">
    <source>
        <dbReference type="EMBL" id="EOA39392.1"/>
    </source>
</evidence>
<dbReference type="GO" id="GO:0005634">
    <property type="term" value="C:nucleus"/>
    <property type="evidence" value="ECO:0007669"/>
    <property type="project" value="UniProtKB-SubCell"/>
</dbReference>
<evidence type="ECO:0000256" key="2">
    <source>
        <dbReference type="ARBA" id="ARBA00023015"/>
    </source>
</evidence>
<dbReference type="InterPro" id="IPR036879">
    <property type="entry name" value="TF_MADSbox_sf"/>
</dbReference>
<protein>
    <recommendedName>
        <fullName evidence="6">MADS-box domain-containing protein</fullName>
    </recommendedName>
</protein>
<dbReference type="SMART" id="SM00432">
    <property type="entry name" value="MADS"/>
    <property type="match status" value="1"/>
</dbReference>
<evidence type="ECO:0000313" key="8">
    <source>
        <dbReference type="Proteomes" id="UP000029121"/>
    </source>
</evidence>
<keyword evidence="5" id="KW-0539">Nucleus</keyword>
<evidence type="ECO:0000256" key="3">
    <source>
        <dbReference type="ARBA" id="ARBA00023125"/>
    </source>
</evidence>
<keyword evidence="8" id="KW-1185">Reference proteome</keyword>
<evidence type="ECO:0000256" key="1">
    <source>
        <dbReference type="ARBA" id="ARBA00004123"/>
    </source>
</evidence>
<dbReference type="EMBL" id="KB870805">
    <property type="protein sequence ID" value="EOA39392.1"/>
    <property type="molecule type" value="Genomic_DNA"/>
</dbReference>